<gene>
    <name evidence="2" type="ORF">SAMN04489726_2223</name>
</gene>
<protein>
    <submittedName>
        <fullName evidence="2">Peptide/nickel transport system substrate-binding protein</fullName>
    </submittedName>
</protein>
<dbReference type="CDD" id="cd08501">
    <property type="entry name" value="PBP2_Lpqw"/>
    <property type="match status" value="1"/>
</dbReference>
<dbReference type="InterPro" id="IPR039424">
    <property type="entry name" value="SBP_5"/>
</dbReference>
<dbReference type="PIRSF" id="PIRSF002741">
    <property type="entry name" value="MppA"/>
    <property type="match status" value="1"/>
</dbReference>
<dbReference type="SUPFAM" id="SSF53850">
    <property type="entry name" value="Periplasmic binding protein-like II"/>
    <property type="match status" value="1"/>
</dbReference>
<evidence type="ECO:0000259" key="1">
    <source>
        <dbReference type="Pfam" id="PF00496"/>
    </source>
</evidence>
<dbReference type="EMBL" id="LT629701">
    <property type="protein sequence ID" value="SDM55618.1"/>
    <property type="molecule type" value="Genomic_DNA"/>
</dbReference>
<dbReference type="OrthoDB" id="7888869at2"/>
<feature type="domain" description="Solute-binding protein family 5" evidence="1">
    <location>
        <begin position="35"/>
        <end position="397"/>
    </location>
</feature>
<dbReference type="GO" id="GO:0015833">
    <property type="term" value="P:peptide transport"/>
    <property type="evidence" value="ECO:0007669"/>
    <property type="project" value="TreeGrafter"/>
</dbReference>
<reference evidence="2 3" key="1">
    <citation type="submission" date="2016-10" db="EMBL/GenBank/DDBJ databases">
        <authorList>
            <person name="de Groot N.N."/>
        </authorList>
    </citation>
    <scope>NUCLEOTIDE SEQUENCE [LARGE SCALE GENOMIC DNA]</scope>
    <source>
        <strain evidence="2 3">DSM 44149</strain>
    </source>
</reference>
<accession>A0A1G9U6W8</accession>
<proteinExistence type="predicted"/>
<dbReference type="InterPro" id="IPR030678">
    <property type="entry name" value="Peptide/Ni-bd"/>
</dbReference>
<sequence>MLPGEPEGALPSLVRVGRHGVVVPNKDYLESFRLLSTDPQVVSYRLDPKARWSDGTPITWEDVAAQWRATNPTNPEYKLIAARGYEHIAGVERGADDFEAIVRFTDRFAERKHLFTELYPRSLTPDPKVFDTAWADAPLLSTGPFKVDHLDKVAKTITLVRDAAWWGERPKLDRIVLRAVPPGTQPEALGNGEIDEAFVETWDELVRVEGLPGTTVRPIGSMEGFALAVFNGAPGSIVADRELRAALARGIDRATITRAVLAGTAAVGRRADNHIFSVNSRYYQDHSALLTFDPAEAARRLDALGWRLDGGVRHRDGRPLRLRTVISADHPERRDTAKMIQQQLGALGVVIDIQEVAYQAYFPEYINVGNFDLALFSRGGDDARPISFAVPFYTRGSTTQLNVGHNGNERIDRLFEQASRELDDEKRMALGNEIDKAIWEEAFCLPLHTSTGHYAVRAGLVNTDVTAFFRPADYTKVGFLK</sequence>
<dbReference type="InterPro" id="IPR000914">
    <property type="entry name" value="SBP_5_dom"/>
</dbReference>
<evidence type="ECO:0000313" key="2">
    <source>
        <dbReference type="EMBL" id="SDM55618.1"/>
    </source>
</evidence>
<dbReference type="Proteomes" id="UP000183376">
    <property type="component" value="Chromosome I"/>
</dbReference>
<dbReference type="Gene3D" id="3.90.76.10">
    <property type="entry name" value="Dipeptide-binding Protein, Domain 1"/>
    <property type="match status" value="1"/>
</dbReference>
<dbReference type="GO" id="GO:0042597">
    <property type="term" value="C:periplasmic space"/>
    <property type="evidence" value="ECO:0007669"/>
    <property type="project" value="UniProtKB-ARBA"/>
</dbReference>
<dbReference type="AlphaFoldDB" id="A0A1G9U6W8"/>
<dbReference type="RefSeq" id="WP_052408021.1">
    <property type="nucleotide sequence ID" value="NZ_JOEF01000031.1"/>
</dbReference>
<dbReference type="PANTHER" id="PTHR30290">
    <property type="entry name" value="PERIPLASMIC BINDING COMPONENT OF ABC TRANSPORTER"/>
    <property type="match status" value="1"/>
</dbReference>
<dbReference type="STRING" id="211114.SAMN04489726_2223"/>
<dbReference type="GO" id="GO:1904680">
    <property type="term" value="F:peptide transmembrane transporter activity"/>
    <property type="evidence" value="ECO:0007669"/>
    <property type="project" value="TreeGrafter"/>
</dbReference>
<name>A0A1G9U6W8_ALLAB</name>
<dbReference type="Gene3D" id="3.10.105.10">
    <property type="entry name" value="Dipeptide-binding Protein, Domain 3"/>
    <property type="match status" value="1"/>
</dbReference>
<dbReference type="Pfam" id="PF00496">
    <property type="entry name" value="SBP_bac_5"/>
    <property type="match status" value="1"/>
</dbReference>
<dbReference type="GO" id="GO:0043190">
    <property type="term" value="C:ATP-binding cassette (ABC) transporter complex"/>
    <property type="evidence" value="ECO:0007669"/>
    <property type="project" value="InterPro"/>
</dbReference>
<dbReference type="eggNOG" id="COG0747">
    <property type="taxonomic scope" value="Bacteria"/>
</dbReference>
<keyword evidence="3" id="KW-1185">Reference proteome</keyword>
<dbReference type="PANTHER" id="PTHR30290:SF65">
    <property type="entry name" value="MONOACYL PHOSPHATIDYLINOSITOL TETRAMANNOSIDE-BINDING PROTEIN LPQW-RELATED"/>
    <property type="match status" value="1"/>
</dbReference>
<dbReference type="Gene3D" id="3.40.190.10">
    <property type="entry name" value="Periplasmic binding protein-like II"/>
    <property type="match status" value="1"/>
</dbReference>
<organism evidence="2 3">
    <name type="scientific">Allokutzneria albata</name>
    <name type="common">Kibdelosporangium albatum</name>
    <dbReference type="NCBI Taxonomy" id="211114"/>
    <lineage>
        <taxon>Bacteria</taxon>
        <taxon>Bacillati</taxon>
        <taxon>Actinomycetota</taxon>
        <taxon>Actinomycetes</taxon>
        <taxon>Pseudonocardiales</taxon>
        <taxon>Pseudonocardiaceae</taxon>
        <taxon>Allokutzneria</taxon>
    </lineage>
</organism>
<evidence type="ECO:0000313" key="3">
    <source>
        <dbReference type="Proteomes" id="UP000183376"/>
    </source>
</evidence>